<dbReference type="Proteomes" id="UP000233080">
    <property type="component" value="Unassembled WGS sequence"/>
</dbReference>
<keyword evidence="2" id="KW-1185">Reference proteome</keyword>
<name>A0A2K5HNL0_COLAP</name>
<protein>
    <submittedName>
        <fullName evidence="1">Uncharacterized protein</fullName>
    </submittedName>
</protein>
<reference evidence="1" key="2">
    <citation type="submission" date="2025-09" db="UniProtKB">
        <authorList>
            <consortium name="Ensembl"/>
        </authorList>
    </citation>
    <scope>IDENTIFICATION</scope>
</reference>
<evidence type="ECO:0000313" key="1">
    <source>
        <dbReference type="Ensembl" id="ENSCANP00000005945.1"/>
    </source>
</evidence>
<dbReference type="Ensembl" id="ENSCANT00000022603.1">
    <property type="protein sequence ID" value="ENSCANP00000005945.1"/>
    <property type="gene ID" value="ENSCANG00000020183.1"/>
</dbReference>
<accession>A0A2K5HNL0</accession>
<dbReference type="AlphaFoldDB" id="A0A2K5HNL0"/>
<proteinExistence type="predicted"/>
<sequence length="62" mass="7245">MLRNKLIPHRLSACCRKPSLYLHNDHCMSEESLKLYLVHKKELICIEMLTKNNVSTKVALHV</sequence>
<organism evidence="1 2">
    <name type="scientific">Colobus angolensis palliatus</name>
    <name type="common">Peters' Angolan colobus</name>
    <dbReference type="NCBI Taxonomy" id="336983"/>
    <lineage>
        <taxon>Eukaryota</taxon>
        <taxon>Metazoa</taxon>
        <taxon>Chordata</taxon>
        <taxon>Craniata</taxon>
        <taxon>Vertebrata</taxon>
        <taxon>Euteleostomi</taxon>
        <taxon>Mammalia</taxon>
        <taxon>Eutheria</taxon>
        <taxon>Euarchontoglires</taxon>
        <taxon>Primates</taxon>
        <taxon>Haplorrhini</taxon>
        <taxon>Catarrhini</taxon>
        <taxon>Cercopithecidae</taxon>
        <taxon>Colobinae</taxon>
        <taxon>Colobus</taxon>
    </lineage>
</organism>
<evidence type="ECO:0000313" key="2">
    <source>
        <dbReference type="Proteomes" id="UP000233080"/>
    </source>
</evidence>
<reference evidence="1" key="1">
    <citation type="submission" date="2025-08" db="UniProtKB">
        <authorList>
            <consortium name="Ensembl"/>
        </authorList>
    </citation>
    <scope>IDENTIFICATION</scope>
</reference>